<dbReference type="Pfam" id="PF24677">
    <property type="entry name" value="DUF7657"/>
    <property type="match status" value="1"/>
</dbReference>
<gene>
    <name evidence="4" type="ORF">BBOMB_1257</name>
</gene>
<evidence type="ECO:0000259" key="2">
    <source>
        <dbReference type="Pfam" id="PF24672"/>
    </source>
</evidence>
<feature type="transmembrane region" description="Helical" evidence="1">
    <location>
        <begin position="432"/>
        <end position="451"/>
    </location>
</feature>
<evidence type="ECO:0000313" key="4">
    <source>
        <dbReference type="EMBL" id="KFF31850.1"/>
    </source>
</evidence>
<feature type="transmembrane region" description="Helical" evidence="1">
    <location>
        <begin position="27"/>
        <end position="51"/>
    </location>
</feature>
<accession>A0A086BPI6</accession>
<evidence type="ECO:0000313" key="5">
    <source>
        <dbReference type="Proteomes" id="UP000028730"/>
    </source>
</evidence>
<dbReference type="InterPro" id="IPR056074">
    <property type="entry name" value="DUF7657"/>
</dbReference>
<dbReference type="AlphaFoldDB" id="A0A086BPI6"/>
<reference evidence="4 5" key="1">
    <citation type="journal article" date="2014" name="Appl. Environ. Microbiol.">
        <title>Genomic encyclopedia of type strains of the genus Bifidobacterium.</title>
        <authorList>
            <person name="Milani C."/>
            <person name="Lugli G.A."/>
            <person name="Duranti S."/>
            <person name="Turroni F."/>
            <person name="Bottacini F."/>
            <person name="Mangifesta M."/>
            <person name="Sanchez B."/>
            <person name="Viappiani A."/>
            <person name="Mancabelli L."/>
            <person name="Taminiau B."/>
            <person name="Delcenserie V."/>
            <person name="Barrangou R."/>
            <person name="Margolles A."/>
            <person name="van Sinderen D."/>
            <person name="Ventura M."/>
        </authorList>
    </citation>
    <scope>NUCLEOTIDE SEQUENCE [LARGE SCALE GENOMIC DNA]</scope>
    <source>
        <strain evidence="4 5">DSM 19703</strain>
    </source>
</reference>
<feature type="transmembrane region" description="Helical" evidence="1">
    <location>
        <begin position="522"/>
        <end position="543"/>
    </location>
</feature>
<protein>
    <submittedName>
        <fullName evidence="4">Uncharacterized protein</fullName>
    </submittedName>
</protein>
<feature type="domain" description="DUF7654" evidence="2">
    <location>
        <begin position="580"/>
        <end position="726"/>
    </location>
</feature>
<dbReference type="Pfam" id="PF24672">
    <property type="entry name" value="DUF7654"/>
    <property type="match status" value="1"/>
</dbReference>
<dbReference type="Proteomes" id="UP000028730">
    <property type="component" value="Unassembled WGS sequence"/>
</dbReference>
<keyword evidence="1" id="KW-1133">Transmembrane helix</keyword>
<feature type="transmembrane region" description="Helical" evidence="1">
    <location>
        <begin position="333"/>
        <end position="354"/>
    </location>
</feature>
<keyword evidence="5" id="KW-1185">Reference proteome</keyword>
<feature type="transmembrane region" description="Helical" evidence="1">
    <location>
        <begin position="97"/>
        <end position="117"/>
    </location>
</feature>
<sequence>MRNDKVYRPSELECFIRFSSPRFKRTLFMFSSAFLALLASFAFPVCARRLLSIASIDASVSVVIVRFLILWVLLLPIVSILVFGFSRTGSWLHKNRFIIAVCIVLFAVIFDVNGSSLGQWDALLGHPSNAGIALGKSQALRTDEYMGLTPLAFSQKYNNYRYFSTIPSGQSTDLFIIKDAPVLALAEIFRPFQWGYLFLGSSRGLAFYWSARMVALFLCMYELIRLMTASRRLAAAGATLVTYSPIVQWWYAVNSIVELLIAASLAIVLFNHYCHDHNSWHRLSCAAVICQCGGMFILALYPALQVPLAYLIMILLAWSLAENWKNIHMTLRDWLWVVVCVAVTILLLGTVLYYSRPTIVAALNTVYPGHRVSTGDDMPFLNLFNGFTSMLYSLKDYVGPVNASETAQMVDFFPLGLLLALYQLFKLKKKDVLSILLFIYSCAMCLFMTVGVPEWLASVTLFSRVTGSRCYLGFAIANVLLLCRCLSRPITIMEKRFSLAIVLIYALLIVVISRRYNPAYAGKLTLSIVAVLVVLIGFGLLFIIKKYDTVVSICIASLAMFAVIVCGGLVNPTRIGAEQLDNQSLSNQARTIQNKHAGLWIVEGPSRIGDNIPQLLVANGVPAFNSIQVTPHLSAWRKIDPTGKYANVYNRYAYVAIEICERESAKPFRLVTPDRIQVSLTPEQLHKFGITYVMSQSNLTAVQHGRFGFEQVGLKIDGWYTYRIMNNS</sequence>
<feature type="transmembrane region" description="Helical" evidence="1">
    <location>
        <begin position="256"/>
        <end position="273"/>
    </location>
</feature>
<feature type="transmembrane region" description="Helical" evidence="1">
    <location>
        <begin position="471"/>
        <end position="487"/>
    </location>
</feature>
<feature type="transmembrane region" description="Helical" evidence="1">
    <location>
        <begin position="499"/>
        <end position="516"/>
    </location>
</feature>
<dbReference type="eggNOG" id="ENOG502Z7Q8">
    <property type="taxonomic scope" value="Bacteria"/>
</dbReference>
<name>A0A086BPI6_9BIFI</name>
<feature type="transmembrane region" description="Helical" evidence="1">
    <location>
        <begin position="233"/>
        <end position="250"/>
    </location>
</feature>
<organism evidence="4 5">
    <name type="scientific">Bifidobacterium bombi DSM 19703</name>
    <dbReference type="NCBI Taxonomy" id="1341695"/>
    <lineage>
        <taxon>Bacteria</taxon>
        <taxon>Bacillati</taxon>
        <taxon>Actinomycetota</taxon>
        <taxon>Actinomycetes</taxon>
        <taxon>Bifidobacteriales</taxon>
        <taxon>Bifidobacteriaceae</taxon>
        <taxon>Bifidobacterium</taxon>
    </lineage>
</organism>
<evidence type="ECO:0000256" key="1">
    <source>
        <dbReference type="SAM" id="Phobius"/>
    </source>
</evidence>
<proteinExistence type="predicted"/>
<feature type="transmembrane region" description="Helical" evidence="1">
    <location>
        <begin position="63"/>
        <end position="85"/>
    </location>
</feature>
<feature type="transmembrane region" description="Helical" evidence="1">
    <location>
        <begin position="206"/>
        <end position="224"/>
    </location>
</feature>
<dbReference type="EMBL" id="ATLK01000001">
    <property type="protein sequence ID" value="KFF31850.1"/>
    <property type="molecule type" value="Genomic_DNA"/>
</dbReference>
<keyword evidence="1" id="KW-0472">Membrane</keyword>
<feature type="domain" description="DUF7657" evidence="3">
    <location>
        <begin position="96"/>
        <end position="487"/>
    </location>
</feature>
<keyword evidence="1" id="KW-0812">Transmembrane</keyword>
<feature type="transmembrane region" description="Helical" evidence="1">
    <location>
        <begin position="304"/>
        <end position="321"/>
    </location>
</feature>
<dbReference type="InterPro" id="IPR056071">
    <property type="entry name" value="DUF7654"/>
</dbReference>
<evidence type="ECO:0000259" key="3">
    <source>
        <dbReference type="Pfam" id="PF24677"/>
    </source>
</evidence>
<feature type="transmembrane region" description="Helical" evidence="1">
    <location>
        <begin position="550"/>
        <end position="570"/>
    </location>
</feature>
<comment type="caution">
    <text evidence="4">The sequence shown here is derived from an EMBL/GenBank/DDBJ whole genome shotgun (WGS) entry which is preliminary data.</text>
</comment>